<reference evidence="3" key="1">
    <citation type="submission" date="2016-10" db="EMBL/GenBank/DDBJ databases">
        <authorList>
            <person name="Varghese N."/>
            <person name="Submissions S."/>
        </authorList>
    </citation>
    <scope>NUCLEOTIDE SEQUENCE [LARGE SCALE GENOMIC DNA]</scope>
    <source>
        <strain evidence="3">LMG 26031</strain>
    </source>
</reference>
<proteinExistence type="predicted"/>
<name>A0A1H7E5E7_9BURK</name>
<gene>
    <name evidence="2" type="ORF">SAMN05192539_104337</name>
</gene>
<organism evidence="2 3">
    <name type="scientific">Paraburkholderia diazotrophica</name>
    <dbReference type="NCBI Taxonomy" id="667676"/>
    <lineage>
        <taxon>Bacteria</taxon>
        <taxon>Pseudomonadati</taxon>
        <taxon>Pseudomonadota</taxon>
        <taxon>Betaproteobacteria</taxon>
        <taxon>Burkholderiales</taxon>
        <taxon>Burkholderiaceae</taxon>
        <taxon>Paraburkholderia</taxon>
    </lineage>
</organism>
<dbReference type="SUPFAM" id="SSF103247">
    <property type="entry name" value="TT1751-like"/>
    <property type="match status" value="1"/>
</dbReference>
<dbReference type="STRING" id="667676.SAMN05192539_104337"/>
<protein>
    <submittedName>
        <fullName evidence="2">Uncharacterized conserved protein, DUF302 family</fullName>
    </submittedName>
</protein>
<sequence>MTEATNSYAGKAPASVATFRSAHGFSVTVARLRGLLADKGMTIFVDIDQADAAAQVGMTLRPTRLIVFGNPKGGTPVMEANPCAALLLPLKVLVWEDDARATWLAIDDVTDALVDGYGLDASLVAPLAKAKELIEMAAAREPA</sequence>
<evidence type="ECO:0000313" key="3">
    <source>
        <dbReference type="Proteomes" id="UP000198866"/>
    </source>
</evidence>
<dbReference type="EMBL" id="FNYE01000043">
    <property type="protein sequence ID" value="SEK09203.1"/>
    <property type="molecule type" value="Genomic_DNA"/>
</dbReference>
<dbReference type="InterPro" id="IPR005180">
    <property type="entry name" value="DUF302"/>
</dbReference>
<dbReference type="InterPro" id="IPR035923">
    <property type="entry name" value="TT1751-like_sf"/>
</dbReference>
<dbReference type="AlphaFoldDB" id="A0A1H7E5E7"/>
<dbReference type="Proteomes" id="UP000198866">
    <property type="component" value="Unassembled WGS sequence"/>
</dbReference>
<feature type="domain" description="DUF302" evidence="1">
    <location>
        <begin position="47"/>
        <end position="108"/>
    </location>
</feature>
<evidence type="ECO:0000313" key="2">
    <source>
        <dbReference type="EMBL" id="SEK09203.1"/>
    </source>
</evidence>
<evidence type="ECO:0000259" key="1">
    <source>
        <dbReference type="Pfam" id="PF03625"/>
    </source>
</evidence>
<dbReference type="CDD" id="cd14797">
    <property type="entry name" value="DUF302"/>
    <property type="match status" value="1"/>
</dbReference>
<dbReference type="RefSeq" id="WP_090873197.1">
    <property type="nucleotide sequence ID" value="NZ_FNYE01000043.1"/>
</dbReference>
<dbReference type="PANTHER" id="PTHR38342">
    <property type="entry name" value="SLR5037 PROTEIN"/>
    <property type="match status" value="1"/>
</dbReference>
<dbReference type="Gene3D" id="3.30.310.70">
    <property type="entry name" value="TT1751-like domain"/>
    <property type="match status" value="1"/>
</dbReference>
<accession>A0A1H7E5E7</accession>
<dbReference type="PANTHER" id="PTHR38342:SF2">
    <property type="entry name" value="INNER MEMBRANE OR EXPORTED"/>
    <property type="match status" value="1"/>
</dbReference>
<keyword evidence="3" id="KW-1185">Reference proteome</keyword>
<dbReference type="Pfam" id="PF03625">
    <property type="entry name" value="DUF302"/>
    <property type="match status" value="1"/>
</dbReference>
<dbReference type="OrthoDB" id="9799367at2"/>